<sequence>MLEREIEVIPEKYPLPDTIAIQDSSYAIGAVGKDPYAEVNTGDNSELVIPFNEADIISSVADRIPTLPLGWLPGTEGAGITDVIFGDKTASDMV</sequence>
<dbReference type="Proteomes" id="UP000467840">
    <property type="component" value="Chromosome 2"/>
</dbReference>
<organism evidence="2 3">
    <name type="scientific">Hevea brasiliensis</name>
    <name type="common">Para rubber tree</name>
    <name type="synonym">Siphonia brasiliensis</name>
    <dbReference type="NCBI Taxonomy" id="3981"/>
    <lineage>
        <taxon>Eukaryota</taxon>
        <taxon>Viridiplantae</taxon>
        <taxon>Streptophyta</taxon>
        <taxon>Embryophyta</taxon>
        <taxon>Tracheophyta</taxon>
        <taxon>Spermatophyta</taxon>
        <taxon>Magnoliopsida</taxon>
        <taxon>eudicotyledons</taxon>
        <taxon>Gunneridae</taxon>
        <taxon>Pentapetalae</taxon>
        <taxon>rosids</taxon>
        <taxon>fabids</taxon>
        <taxon>Malpighiales</taxon>
        <taxon>Euphorbiaceae</taxon>
        <taxon>Crotonoideae</taxon>
        <taxon>Micrandreae</taxon>
        <taxon>Hevea</taxon>
    </lineage>
</organism>
<keyword evidence="1" id="KW-0378">Hydrolase</keyword>
<comment type="caution">
    <text evidence="2">The sequence shown here is derived from an EMBL/GenBank/DDBJ whole genome shotgun (WGS) entry which is preliminary data.</text>
</comment>
<dbReference type="PANTHER" id="PTHR30620:SF33">
    <property type="entry name" value="BETA-D-GLUCAN EXOHYDROLASE-LIKE PROTEIN-RELATED"/>
    <property type="match status" value="1"/>
</dbReference>
<dbReference type="InterPro" id="IPR051915">
    <property type="entry name" value="Cellulose_Degrad_GH3"/>
</dbReference>
<gene>
    <name evidence="2" type="ORF">GH714_027686</name>
</gene>
<reference evidence="2 3" key="1">
    <citation type="journal article" date="2020" name="Mol. Plant">
        <title>The Chromosome-Based Rubber Tree Genome Provides New Insights into Spurge Genome Evolution and Rubber Biosynthesis.</title>
        <authorList>
            <person name="Liu J."/>
            <person name="Shi C."/>
            <person name="Shi C.C."/>
            <person name="Li W."/>
            <person name="Zhang Q.J."/>
            <person name="Zhang Y."/>
            <person name="Li K."/>
            <person name="Lu H.F."/>
            <person name="Shi C."/>
            <person name="Zhu S.T."/>
            <person name="Xiao Z.Y."/>
            <person name="Nan H."/>
            <person name="Yue Y."/>
            <person name="Zhu X.G."/>
            <person name="Wu Y."/>
            <person name="Hong X.N."/>
            <person name="Fan G.Y."/>
            <person name="Tong Y."/>
            <person name="Zhang D."/>
            <person name="Mao C.L."/>
            <person name="Liu Y.L."/>
            <person name="Hao S.J."/>
            <person name="Liu W.Q."/>
            <person name="Lv M.Q."/>
            <person name="Zhang H.B."/>
            <person name="Liu Y."/>
            <person name="Hu-Tang G.R."/>
            <person name="Wang J.P."/>
            <person name="Wang J.H."/>
            <person name="Sun Y.H."/>
            <person name="Ni S.B."/>
            <person name="Chen W.B."/>
            <person name="Zhang X.C."/>
            <person name="Jiao Y.N."/>
            <person name="Eichler E.E."/>
            <person name="Li G.H."/>
            <person name="Liu X."/>
            <person name="Gao L.Z."/>
        </authorList>
    </citation>
    <scope>NUCLEOTIDE SEQUENCE [LARGE SCALE GENOMIC DNA]</scope>
    <source>
        <strain evidence="3">cv. GT1</strain>
        <tissue evidence="2">Leaf</tissue>
    </source>
</reference>
<dbReference type="SUPFAM" id="SSF52279">
    <property type="entry name" value="Beta-D-glucan exohydrolase, C-terminal domain"/>
    <property type="match status" value="1"/>
</dbReference>
<accession>A0A6A6KRP0</accession>
<dbReference type="EMBL" id="JAAGAX010000015">
    <property type="protein sequence ID" value="KAF2291621.1"/>
    <property type="molecule type" value="Genomic_DNA"/>
</dbReference>
<dbReference type="AlphaFoldDB" id="A0A6A6KRP0"/>
<name>A0A6A6KRP0_HEVBR</name>
<dbReference type="GO" id="GO:0008422">
    <property type="term" value="F:beta-glucosidase activity"/>
    <property type="evidence" value="ECO:0007669"/>
    <property type="project" value="TreeGrafter"/>
</dbReference>
<protein>
    <submittedName>
        <fullName evidence="2">Uncharacterized protein</fullName>
    </submittedName>
</protein>
<evidence type="ECO:0000256" key="1">
    <source>
        <dbReference type="ARBA" id="ARBA00022801"/>
    </source>
</evidence>
<keyword evidence="3" id="KW-1185">Reference proteome</keyword>
<evidence type="ECO:0000313" key="2">
    <source>
        <dbReference type="EMBL" id="KAF2291621.1"/>
    </source>
</evidence>
<dbReference type="PANTHER" id="PTHR30620">
    <property type="entry name" value="PERIPLASMIC BETA-GLUCOSIDASE-RELATED"/>
    <property type="match status" value="1"/>
</dbReference>
<dbReference type="InterPro" id="IPR036881">
    <property type="entry name" value="Glyco_hydro_3_C_sf"/>
</dbReference>
<evidence type="ECO:0000313" key="3">
    <source>
        <dbReference type="Proteomes" id="UP000467840"/>
    </source>
</evidence>
<dbReference type="GO" id="GO:0009251">
    <property type="term" value="P:glucan catabolic process"/>
    <property type="evidence" value="ECO:0007669"/>
    <property type="project" value="TreeGrafter"/>
</dbReference>
<proteinExistence type="predicted"/>